<dbReference type="InterPro" id="IPR013103">
    <property type="entry name" value="RVT_2"/>
</dbReference>
<evidence type="ECO:0000313" key="4">
    <source>
        <dbReference type="Proteomes" id="UP001497516"/>
    </source>
</evidence>
<dbReference type="EMBL" id="OZ034821">
    <property type="protein sequence ID" value="CAL1408013.1"/>
    <property type="molecule type" value="Genomic_DNA"/>
</dbReference>
<reference evidence="3 4" key="1">
    <citation type="submission" date="2024-04" db="EMBL/GenBank/DDBJ databases">
        <authorList>
            <person name="Fracassetti M."/>
        </authorList>
    </citation>
    <scope>NUCLEOTIDE SEQUENCE [LARGE SCALE GENOMIC DNA]</scope>
</reference>
<feature type="domain" description="Reverse transcriptase Ty1/copia-type" evidence="2">
    <location>
        <begin position="128"/>
        <end position="215"/>
    </location>
</feature>
<gene>
    <name evidence="3" type="ORF">LTRI10_LOCUS47641</name>
</gene>
<evidence type="ECO:0000256" key="1">
    <source>
        <dbReference type="SAM" id="MobiDB-lite"/>
    </source>
</evidence>
<feature type="compositionally biased region" description="Acidic residues" evidence="1">
    <location>
        <begin position="7"/>
        <end position="18"/>
    </location>
</feature>
<feature type="region of interest" description="Disordered" evidence="1">
    <location>
        <begin position="1"/>
        <end position="80"/>
    </location>
</feature>
<dbReference type="Proteomes" id="UP001497516">
    <property type="component" value="Chromosome 8"/>
</dbReference>
<name>A0AAV2GDT6_9ROSI</name>
<evidence type="ECO:0000313" key="3">
    <source>
        <dbReference type="EMBL" id="CAL1408013.1"/>
    </source>
</evidence>
<keyword evidence="4" id="KW-1185">Reference proteome</keyword>
<accession>A0AAV2GDT6</accession>
<organism evidence="3 4">
    <name type="scientific">Linum trigynum</name>
    <dbReference type="NCBI Taxonomy" id="586398"/>
    <lineage>
        <taxon>Eukaryota</taxon>
        <taxon>Viridiplantae</taxon>
        <taxon>Streptophyta</taxon>
        <taxon>Embryophyta</taxon>
        <taxon>Tracheophyta</taxon>
        <taxon>Spermatophyta</taxon>
        <taxon>Magnoliopsida</taxon>
        <taxon>eudicotyledons</taxon>
        <taxon>Gunneridae</taxon>
        <taxon>Pentapetalae</taxon>
        <taxon>rosids</taxon>
        <taxon>fabids</taxon>
        <taxon>Malpighiales</taxon>
        <taxon>Linaceae</taxon>
        <taxon>Linum</taxon>
    </lineage>
</organism>
<protein>
    <recommendedName>
        <fullName evidence="2">Reverse transcriptase Ty1/copia-type domain-containing protein</fullName>
    </recommendedName>
</protein>
<proteinExistence type="predicted"/>
<dbReference type="Pfam" id="PF07727">
    <property type="entry name" value="RVT_2"/>
    <property type="match status" value="1"/>
</dbReference>
<feature type="compositionally biased region" description="Polar residues" evidence="1">
    <location>
        <begin position="35"/>
        <end position="48"/>
    </location>
</feature>
<evidence type="ECO:0000259" key="2">
    <source>
        <dbReference type="Pfam" id="PF07727"/>
    </source>
</evidence>
<sequence>MGRSEDPWDDSDTEEEPEVAANNQNEGDAPPGPTTPVNTASPQGTGSQHHQDEDSTTGPDGLSLPSRDLGPRVRHPPSNLSIYDCSFSDIDWWAMVAKKEDPQTYEEAATDEKWREAMKQEIAAIIKNNTWILTSLPAGVIPIGVKWVFRTKLKEEGSVDKFKARLVAKGYSQQHGIDYTEVFAPVARWDTIRTFLALAAHHGLTVFQLDVKSAFSI</sequence>
<dbReference type="AlphaFoldDB" id="A0AAV2GDT6"/>